<organism evidence="1 2">
    <name type="scientific">Caballeronia sordidicola</name>
    <name type="common">Burkholderia sordidicola</name>
    <dbReference type="NCBI Taxonomy" id="196367"/>
    <lineage>
        <taxon>Bacteria</taxon>
        <taxon>Pseudomonadati</taxon>
        <taxon>Pseudomonadota</taxon>
        <taxon>Betaproteobacteria</taxon>
        <taxon>Burkholderiales</taxon>
        <taxon>Burkholderiaceae</taxon>
        <taxon>Caballeronia</taxon>
    </lineage>
</organism>
<dbReference type="Proteomes" id="UP000195221">
    <property type="component" value="Unassembled WGS sequence"/>
</dbReference>
<gene>
    <name evidence="1" type="ORF">PAMC26577_31140</name>
</gene>
<protein>
    <submittedName>
        <fullName evidence="1">Uncharacterized protein</fullName>
    </submittedName>
</protein>
<name>A0A242MEC9_CABSO</name>
<dbReference type="RefSeq" id="WP_083638084.1">
    <property type="nucleotide sequence ID" value="NZ_MSRG01000081.1"/>
</dbReference>
<evidence type="ECO:0000313" key="1">
    <source>
        <dbReference type="EMBL" id="OTP69499.1"/>
    </source>
</evidence>
<proteinExistence type="predicted"/>
<evidence type="ECO:0000313" key="2">
    <source>
        <dbReference type="Proteomes" id="UP000195221"/>
    </source>
</evidence>
<dbReference type="EMBL" id="NBTZ01000115">
    <property type="protein sequence ID" value="OTP69499.1"/>
    <property type="molecule type" value="Genomic_DNA"/>
</dbReference>
<reference evidence="1 2" key="1">
    <citation type="submission" date="2017-03" db="EMBL/GenBank/DDBJ databases">
        <title>Genome analysis of strain PAMC 26577.</title>
        <authorList>
            <person name="Oh H.-M."/>
            <person name="Yang J.-A."/>
        </authorList>
    </citation>
    <scope>NUCLEOTIDE SEQUENCE [LARGE SCALE GENOMIC DNA]</scope>
    <source>
        <strain evidence="1 2">PAMC 26577</strain>
    </source>
</reference>
<accession>A0A242MEC9</accession>
<dbReference type="AlphaFoldDB" id="A0A242MEC9"/>
<sequence>MNLKELLLEARHAQGSRVHDNGNAKPFTIVGRDIVRSVIDLNGSQLDKIQAGDGSHYRLPVGTPAVENYKIDAAIIKQSLVAKAGAEVVIFKDPTTAVPTGTLGDVILTSVPAYFQTIEAAPFALVVDGANVGVTPLPISRAQINVDTSSGPQTNTGIYGLRFEFSRATLKSYPSVEAAIMHAIIAGLARTADAVLLNAIVAAAPAAFSLAAAAALNVRMSELRGIVGTAANGATIDQNGVLRAAGIESELTAEIVGTIVGTFARSAIMIRSDVDVLAERTKIDGSLSVTAWAAIQPLLPDTSRFWTVAA</sequence>
<comment type="caution">
    <text evidence="1">The sequence shown here is derived from an EMBL/GenBank/DDBJ whole genome shotgun (WGS) entry which is preliminary data.</text>
</comment>